<keyword evidence="1" id="KW-0812">Transmembrane</keyword>
<sequence>MKPQNTTASPSQHGNAISWNTTIYLHKVRCFDYNLKSSMSGSYCPVGLQGFIAPGVNARKVESSPIEESTPDKLLFFRREFQVSLMCPIDDKEKASIERVIAQPVKKVKYCQDRFAIPPQQKTCIIIAVNIRMTIKHVLASCEFTLFLNEQQQQPRHGAGIVALLQQCSQSFHMKKLHLCLQLLLRVTFGRLWMYLEDVFLFWICLLVVLCQLNFLSIIKVRDLQK</sequence>
<keyword evidence="1" id="KW-0472">Membrane</keyword>
<evidence type="ECO:0000256" key="1">
    <source>
        <dbReference type="SAM" id="Phobius"/>
    </source>
</evidence>
<feature type="transmembrane region" description="Helical" evidence="1">
    <location>
        <begin position="200"/>
        <end position="219"/>
    </location>
</feature>
<reference evidence="2" key="1">
    <citation type="submission" date="2019-06" db="EMBL/GenBank/DDBJ databases">
        <authorList>
            <person name="Zheng W."/>
        </authorList>
    </citation>
    <scope>NUCLEOTIDE SEQUENCE</scope>
    <source>
        <strain evidence="2">QDHG01</strain>
    </source>
</reference>
<gene>
    <name evidence="2" type="ORF">FGO68_gene10173</name>
</gene>
<proteinExistence type="predicted"/>
<keyword evidence="1" id="KW-1133">Transmembrane helix</keyword>
<name>A0A8J8NPZ4_HALGN</name>
<comment type="caution">
    <text evidence="2">The sequence shown here is derived from an EMBL/GenBank/DDBJ whole genome shotgun (WGS) entry which is preliminary data.</text>
</comment>
<accession>A0A8J8NPZ4</accession>
<evidence type="ECO:0000313" key="3">
    <source>
        <dbReference type="Proteomes" id="UP000785679"/>
    </source>
</evidence>
<dbReference type="Proteomes" id="UP000785679">
    <property type="component" value="Unassembled WGS sequence"/>
</dbReference>
<evidence type="ECO:0000313" key="2">
    <source>
        <dbReference type="EMBL" id="TNV78450.1"/>
    </source>
</evidence>
<dbReference type="EMBL" id="RRYP01010332">
    <property type="protein sequence ID" value="TNV78450.1"/>
    <property type="molecule type" value="Genomic_DNA"/>
</dbReference>
<dbReference type="AlphaFoldDB" id="A0A8J8NPZ4"/>
<keyword evidence="3" id="KW-1185">Reference proteome</keyword>
<organism evidence="2 3">
    <name type="scientific">Halteria grandinella</name>
    <dbReference type="NCBI Taxonomy" id="5974"/>
    <lineage>
        <taxon>Eukaryota</taxon>
        <taxon>Sar</taxon>
        <taxon>Alveolata</taxon>
        <taxon>Ciliophora</taxon>
        <taxon>Intramacronucleata</taxon>
        <taxon>Spirotrichea</taxon>
        <taxon>Stichotrichia</taxon>
        <taxon>Sporadotrichida</taxon>
        <taxon>Halteriidae</taxon>
        <taxon>Halteria</taxon>
    </lineage>
</organism>
<protein>
    <submittedName>
        <fullName evidence="2">Uncharacterized protein</fullName>
    </submittedName>
</protein>